<evidence type="ECO:0000313" key="6">
    <source>
        <dbReference type="EMBL" id="BCG22712.1"/>
    </source>
</evidence>
<gene>
    <name evidence="6" type="ORF">TUM18999_09030</name>
    <name evidence="7" type="ORF">TUM20286_47300</name>
</gene>
<name>A0A6J4DYV6_9PSED</name>
<dbReference type="RefSeq" id="WP_173180077.1">
    <property type="nucleotide sequence ID" value="NZ_AP023189.1"/>
</dbReference>
<dbReference type="PANTHER" id="PTHR14969:SF13">
    <property type="entry name" value="AT30094P"/>
    <property type="match status" value="1"/>
</dbReference>
<dbReference type="EC" id="3.6.1.27" evidence="1"/>
<feature type="transmembrane region" description="Helical" evidence="4">
    <location>
        <begin position="172"/>
        <end position="189"/>
    </location>
</feature>
<dbReference type="EMBL" id="BQKM01000014">
    <property type="protein sequence ID" value="GJN54978.1"/>
    <property type="molecule type" value="Genomic_DNA"/>
</dbReference>
<dbReference type="InterPro" id="IPR000326">
    <property type="entry name" value="PAP2/HPO"/>
</dbReference>
<keyword evidence="4" id="KW-1133">Transmembrane helix</keyword>
<dbReference type="AlphaFoldDB" id="A0A6J4DYV6"/>
<dbReference type="GO" id="GO:0050380">
    <property type="term" value="F:undecaprenyl-diphosphatase activity"/>
    <property type="evidence" value="ECO:0007669"/>
    <property type="project" value="UniProtKB-EC"/>
</dbReference>
<evidence type="ECO:0000313" key="8">
    <source>
        <dbReference type="Proteomes" id="UP000509383"/>
    </source>
</evidence>
<feature type="transmembrane region" description="Helical" evidence="4">
    <location>
        <begin position="91"/>
        <end position="108"/>
    </location>
</feature>
<dbReference type="KEGG" id="ptw:TUM18999_09030"/>
<feature type="transmembrane region" description="Helical" evidence="4">
    <location>
        <begin position="143"/>
        <end position="160"/>
    </location>
</feature>
<accession>A0A6J4DYV6</accession>
<sequence length="298" mass="33565">MNELLHSLDWVLPLRSDALTPLMRFFTLLGYEKFILFFLPLGYWAWHRAVFFRLLVLVAITALLNAWLKDYWQDPRPDIALRMDNEVGESFGLPSGHAQISVVIWFWLALEVRRLWFWALACTLVAGILFSRLYLGAHDIEDLIGGSLLGAATLGCFALAQRWQGWREVPALVLLMLIIGATALAYFTWRGEPPSYVPLLAGLMVAVLYGYRHLDFSVEVAVWRRVLAAVIGALAFIGLQWALKHIGFAFSLDGQAWQAFRGLVMGGFVAALMPWLLVRLGLLKARREPAPRALAQTA</sequence>
<dbReference type="Proteomes" id="UP001054892">
    <property type="component" value="Unassembled WGS sequence"/>
</dbReference>
<dbReference type="PANTHER" id="PTHR14969">
    <property type="entry name" value="SPHINGOSINE-1-PHOSPHATE PHOSPHOHYDROLASE"/>
    <property type="match status" value="1"/>
</dbReference>
<keyword evidence="4" id="KW-0472">Membrane</keyword>
<proteinExistence type="predicted"/>
<evidence type="ECO:0000256" key="4">
    <source>
        <dbReference type="SAM" id="Phobius"/>
    </source>
</evidence>
<dbReference type="Gene3D" id="1.20.144.10">
    <property type="entry name" value="Phosphatidic acid phosphatase type 2/haloperoxidase"/>
    <property type="match status" value="1"/>
</dbReference>
<dbReference type="Pfam" id="PF01569">
    <property type="entry name" value="PAP2"/>
    <property type="match status" value="1"/>
</dbReference>
<dbReference type="Proteomes" id="UP000509383">
    <property type="component" value="Chromosome"/>
</dbReference>
<reference evidence="6 8" key="1">
    <citation type="submission" date="2020-05" db="EMBL/GenBank/DDBJ databases">
        <title>Characterization of novel class B3 metallo-beta-lactamase from novel Pseudomonas species.</title>
        <authorList>
            <person name="Yamada K."/>
            <person name="Aoki K."/>
            <person name="Ishii Y."/>
        </authorList>
    </citation>
    <scope>NUCLEOTIDE SEQUENCE [LARGE SCALE GENOMIC DNA]</scope>
    <source>
        <strain evidence="6 8">TUM18999</strain>
        <strain evidence="7 9">TUM20286</strain>
    </source>
</reference>
<keyword evidence="4" id="KW-0812">Transmembrane</keyword>
<feature type="domain" description="Phosphatidic acid phosphatase type 2/haloperoxidase" evidence="5">
    <location>
        <begin position="49"/>
        <end position="158"/>
    </location>
</feature>
<evidence type="ECO:0000256" key="1">
    <source>
        <dbReference type="ARBA" id="ARBA00012374"/>
    </source>
</evidence>
<feature type="transmembrane region" description="Helical" evidence="4">
    <location>
        <begin position="263"/>
        <end position="282"/>
    </location>
</feature>
<dbReference type="SUPFAM" id="SSF48317">
    <property type="entry name" value="Acid phosphatase/Vanadium-dependent haloperoxidase"/>
    <property type="match status" value="1"/>
</dbReference>
<evidence type="ECO:0000256" key="3">
    <source>
        <dbReference type="ARBA" id="ARBA00047594"/>
    </source>
</evidence>
<feature type="transmembrane region" description="Helical" evidence="4">
    <location>
        <begin position="195"/>
        <end position="214"/>
    </location>
</feature>
<dbReference type="InterPro" id="IPR036938">
    <property type="entry name" value="PAP2/HPO_sf"/>
</dbReference>
<evidence type="ECO:0000256" key="2">
    <source>
        <dbReference type="ARBA" id="ARBA00032707"/>
    </source>
</evidence>
<feature type="transmembrane region" description="Helical" evidence="4">
    <location>
        <begin position="115"/>
        <end position="137"/>
    </location>
</feature>
<organism evidence="6 8">
    <name type="scientific">Pseudomonas tohonis</name>
    <dbReference type="NCBI Taxonomy" id="2725477"/>
    <lineage>
        <taxon>Bacteria</taxon>
        <taxon>Pseudomonadati</taxon>
        <taxon>Pseudomonadota</taxon>
        <taxon>Gammaproteobacteria</taxon>
        <taxon>Pseudomonadales</taxon>
        <taxon>Pseudomonadaceae</taxon>
        <taxon>Pseudomonas</taxon>
    </lineage>
</organism>
<feature type="transmembrane region" description="Helical" evidence="4">
    <location>
        <begin position="226"/>
        <end position="243"/>
    </location>
</feature>
<protein>
    <recommendedName>
        <fullName evidence="1">undecaprenyl-diphosphate phosphatase</fullName>
        <ecNumber evidence="1">3.6.1.27</ecNumber>
    </recommendedName>
    <alternativeName>
        <fullName evidence="2">Undecaprenyl pyrophosphate phosphatase</fullName>
    </alternativeName>
</protein>
<evidence type="ECO:0000313" key="9">
    <source>
        <dbReference type="Proteomes" id="UP001054892"/>
    </source>
</evidence>
<keyword evidence="9" id="KW-1185">Reference proteome</keyword>
<feature type="transmembrane region" description="Helical" evidence="4">
    <location>
        <begin position="50"/>
        <end position="68"/>
    </location>
</feature>
<dbReference type="EMBL" id="AP023189">
    <property type="protein sequence ID" value="BCG22712.1"/>
    <property type="molecule type" value="Genomic_DNA"/>
</dbReference>
<evidence type="ECO:0000259" key="5">
    <source>
        <dbReference type="SMART" id="SM00014"/>
    </source>
</evidence>
<comment type="catalytic activity">
    <reaction evidence="3">
        <text>di-trans,octa-cis-undecaprenyl diphosphate + H2O = di-trans,octa-cis-undecaprenyl phosphate + phosphate + H(+)</text>
        <dbReference type="Rhea" id="RHEA:28094"/>
        <dbReference type="ChEBI" id="CHEBI:15377"/>
        <dbReference type="ChEBI" id="CHEBI:15378"/>
        <dbReference type="ChEBI" id="CHEBI:43474"/>
        <dbReference type="ChEBI" id="CHEBI:58405"/>
        <dbReference type="ChEBI" id="CHEBI:60392"/>
        <dbReference type="EC" id="3.6.1.27"/>
    </reaction>
</comment>
<dbReference type="SMART" id="SM00014">
    <property type="entry name" value="acidPPc"/>
    <property type="match status" value="1"/>
</dbReference>
<evidence type="ECO:0000313" key="7">
    <source>
        <dbReference type="EMBL" id="GJN54978.1"/>
    </source>
</evidence>
<feature type="transmembrane region" description="Helical" evidence="4">
    <location>
        <begin position="22"/>
        <end position="43"/>
    </location>
</feature>